<keyword evidence="2" id="KW-1185">Reference proteome</keyword>
<protein>
    <submittedName>
        <fullName evidence="1">Uncharacterized protein</fullName>
    </submittedName>
</protein>
<evidence type="ECO:0000313" key="2">
    <source>
        <dbReference type="Proteomes" id="UP000053048"/>
    </source>
</evidence>
<proteinExistence type="predicted"/>
<dbReference type="Proteomes" id="UP000053048">
    <property type="component" value="Unassembled WGS sequence"/>
</dbReference>
<comment type="caution">
    <text evidence="1">The sequence shown here is derived from an EMBL/GenBank/DDBJ whole genome shotgun (WGS) entry which is preliminary data.</text>
</comment>
<gene>
    <name evidence="1" type="ORF">AO067_11290</name>
</gene>
<dbReference type="AlphaFoldDB" id="A0A0W0HQG7"/>
<organism evidence="1 2">
    <name type="scientific">Pseudomonas viridiflava ICMP 13104</name>
    <dbReference type="NCBI Taxonomy" id="1198305"/>
    <lineage>
        <taxon>Bacteria</taxon>
        <taxon>Pseudomonadati</taxon>
        <taxon>Pseudomonadota</taxon>
        <taxon>Gammaproteobacteria</taxon>
        <taxon>Pseudomonadales</taxon>
        <taxon>Pseudomonadaceae</taxon>
        <taxon>Pseudomonas</taxon>
    </lineage>
</organism>
<accession>A0A0W0HQG7</accession>
<dbReference type="EMBL" id="LKEJ01000131">
    <property type="protein sequence ID" value="KTB62826.1"/>
    <property type="molecule type" value="Genomic_DNA"/>
</dbReference>
<reference evidence="1 2" key="1">
    <citation type="submission" date="2015-09" db="EMBL/GenBank/DDBJ databases">
        <title>Genome sequence of ICMP 13104.</title>
        <authorList>
            <person name="Visnovsky S."/>
            <person name="Lu A."/>
            <person name="Panda P."/>
            <person name="Pitman A."/>
        </authorList>
    </citation>
    <scope>NUCLEOTIDE SEQUENCE [LARGE SCALE GENOMIC DNA]</scope>
    <source>
        <strain evidence="1 2">ICMP 13104</strain>
    </source>
</reference>
<evidence type="ECO:0000313" key="1">
    <source>
        <dbReference type="EMBL" id="KTB62826.1"/>
    </source>
</evidence>
<sequence>MDSFMDAQALLALTTTSLPLSAECSCLQRDLAGWSSWPVGYREEAFNKLGTLAKHSPEEATIDEYHPDGTLYWSPDAPIAPRFYPYNQSTVWQCAHCRRIYLRHNDDGAYHVERRIRLVQPFLITDAEHAHDGRDAHA</sequence>
<name>A0A0W0HQG7_PSEVI</name>